<dbReference type="STRING" id="65499.SAMN04488000_102316"/>
<dbReference type="PANTHER" id="PTHR43441:SF10">
    <property type="entry name" value="ACETYLTRANSFERASE"/>
    <property type="match status" value="1"/>
</dbReference>
<dbReference type="GO" id="GO:0005737">
    <property type="term" value="C:cytoplasm"/>
    <property type="evidence" value="ECO:0007669"/>
    <property type="project" value="TreeGrafter"/>
</dbReference>
<gene>
    <name evidence="2" type="ORF">SAMN04488000_102316</name>
</gene>
<evidence type="ECO:0000313" key="3">
    <source>
        <dbReference type="Proteomes" id="UP000199503"/>
    </source>
</evidence>
<evidence type="ECO:0000259" key="1">
    <source>
        <dbReference type="PROSITE" id="PS51186"/>
    </source>
</evidence>
<dbReference type="InterPro" id="IPR051908">
    <property type="entry name" value="Ribosomal_N-acetyltransferase"/>
</dbReference>
<dbReference type="PROSITE" id="PS51186">
    <property type="entry name" value="GNAT"/>
    <property type="match status" value="1"/>
</dbReference>
<dbReference type="InterPro" id="IPR000182">
    <property type="entry name" value="GNAT_dom"/>
</dbReference>
<proteinExistence type="predicted"/>
<dbReference type="Pfam" id="PF13302">
    <property type="entry name" value="Acetyltransf_3"/>
    <property type="match status" value="1"/>
</dbReference>
<dbReference type="AlphaFoldDB" id="A0A1H9EI83"/>
<dbReference type="InterPro" id="IPR016181">
    <property type="entry name" value="Acyl_CoA_acyltransferase"/>
</dbReference>
<keyword evidence="2" id="KW-0808">Transferase</keyword>
<feature type="domain" description="N-acetyltransferase" evidence="1">
    <location>
        <begin position="31"/>
        <end position="193"/>
    </location>
</feature>
<sequence>MIRVPYLVSPALPAGSLRATDQPHLVVDDHLALRPWREEDAETVRAAFACPAVQRWHVRRMDTLDEAREWIATWATCWHDEKDASWVIVDGDRPIGQVGLRGVSLFEATAGVSYWVLPDARGAGVAVRATQALTRWAFDFGLHRLVLQHSTANIASCRVATKLGFAVEGTLRGSARHADGWHDMHVHARMRTDG</sequence>
<protein>
    <submittedName>
        <fullName evidence="2">Protein N-acetyltransferase, RimJ/RimL family</fullName>
    </submittedName>
</protein>
<dbReference type="GO" id="GO:0008999">
    <property type="term" value="F:protein-N-terminal-alanine acetyltransferase activity"/>
    <property type="evidence" value="ECO:0007669"/>
    <property type="project" value="TreeGrafter"/>
</dbReference>
<keyword evidence="3" id="KW-1185">Reference proteome</keyword>
<dbReference type="SUPFAM" id="SSF55729">
    <property type="entry name" value="Acyl-CoA N-acyltransferases (Nat)"/>
    <property type="match status" value="1"/>
</dbReference>
<dbReference type="EMBL" id="FOFV01000002">
    <property type="protein sequence ID" value="SEQ25325.1"/>
    <property type="molecule type" value="Genomic_DNA"/>
</dbReference>
<name>A0A1H9EI83_9PSEU</name>
<evidence type="ECO:0000313" key="2">
    <source>
        <dbReference type="EMBL" id="SEQ25325.1"/>
    </source>
</evidence>
<dbReference type="Gene3D" id="3.40.630.30">
    <property type="match status" value="1"/>
</dbReference>
<organism evidence="2 3">
    <name type="scientific">Lentzea albida</name>
    <dbReference type="NCBI Taxonomy" id="65499"/>
    <lineage>
        <taxon>Bacteria</taxon>
        <taxon>Bacillati</taxon>
        <taxon>Actinomycetota</taxon>
        <taxon>Actinomycetes</taxon>
        <taxon>Pseudonocardiales</taxon>
        <taxon>Pseudonocardiaceae</taxon>
        <taxon>Lentzea</taxon>
    </lineage>
</organism>
<dbReference type="CDD" id="cd04301">
    <property type="entry name" value="NAT_SF"/>
    <property type="match status" value="1"/>
</dbReference>
<accession>A0A1H9EI83</accession>
<dbReference type="GO" id="GO:1990189">
    <property type="term" value="F:protein N-terminal-serine acetyltransferase activity"/>
    <property type="evidence" value="ECO:0007669"/>
    <property type="project" value="TreeGrafter"/>
</dbReference>
<reference evidence="3" key="1">
    <citation type="submission" date="2016-10" db="EMBL/GenBank/DDBJ databases">
        <authorList>
            <person name="Varghese N."/>
            <person name="Submissions S."/>
        </authorList>
    </citation>
    <scope>NUCLEOTIDE SEQUENCE [LARGE SCALE GENOMIC DNA]</scope>
    <source>
        <strain evidence="3">DSM 44437</strain>
    </source>
</reference>
<dbReference type="Proteomes" id="UP000199503">
    <property type="component" value="Unassembled WGS sequence"/>
</dbReference>
<dbReference type="PANTHER" id="PTHR43441">
    <property type="entry name" value="RIBOSOMAL-PROTEIN-SERINE ACETYLTRANSFERASE"/>
    <property type="match status" value="1"/>
</dbReference>